<dbReference type="EMBL" id="JAAAMV010000002">
    <property type="protein sequence ID" value="NBD23454.1"/>
    <property type="molecule type" value="Genomic_DNA"/>
</dbReference>
<dbReference type="PROSITE" id="PS51330">
    <property type="entry name" value="DHFR_2"/>
    <property type="match status" value="1"/>
</dbReference>
<accession>A0ABW9XLF9</accession>
<reference evidence="10 11" key="1">
    <citation type="submission" date="2020-01" db="EMBL/GenBank/DDBJ databases">
        <title>Paenibacillus soybeanensis sp. nov. isolated from the nodules of soybean (Glycine max(L.) Merr).</title>
        <authorList>
            <person name="Wang H."/>
        </authorList>
    </citation>
    <scope>NUCLEOTIDE SEQUENCE [LARGE SCALE GENOMIC DNA]</scope>
    <source>
        <strain evidence="10 11">T1</strain>
    </source>
</reference>
<keyword evidence="11" id="KW-1185">Reference proteome</keyword>
<dbReference type="PANTHER" id="PTHR48069:SF3">
    <property type="entry name" value="DIHYDROFOLATE REDUCTASE"/>
    <property type="match status" value="1"/>
</dbReference>
<dbReference type="InterPro" id="IPR012259">
    <property type="entry name" value="DHFR"/>
</dbReference>
<comment type="pathway">
    <text evidence="1 7">Cofactor biosynthesis; tetrahydrofolate biosynthesis; 5,6,7,8-tetrahydrofolate from 7,8-dihydrofolate: step 1/1.</text>
</comment>
<evidence type="ECO:0000256" key="8">
    <source>
        <dbReference type="RuleBase" id="RU004474"/>
    </source>
</evidence>
<feature type="domain" description="DHFR" evidence="9">
    <location>
        <begin position="2"/>
        <end position="160"/>
    </location>
</feature>
<dbReference type="EC" id="1.5.1.3" evidence="3 7"/>
<name>A0ABW9XLF9_9BACL</name>
<dbReference type="Gene3D" id="3.40.430.10">
    <property type="entry name" value="Dihydrofolate Reductase, subunit A"/>
    <property type="match status" value="1"/>
</dbReference>
<evidence type="ECO:0000256" key="7">
    <source>
        <dbReference type="PIRNR" id="PIRNR000194"/>
    </source>
</evidence>
<evidence type="ECO:0000313" key="11">
    <source>
        <dbReference type="Proteomes" id="UP000665561"/>
    </source>
</evidence>
<protein>
    <recommendedName>
        <fullName evidence="3 7">Dihydrofolate reductase</fullName>
        <ecNumber evidence="3 7">1.5.1.3</ecNumber>
    </recommendedName>
</protein>
<dbReference type="PROSITE" id="PS00075">
    <property type="entry name" value="DHFR_1"/>
    <property type="match status" value="1"/>
</dbReference>
<dbReference type="SUPFAM" id="SSF53597">
    <property type="entry name" value="Dihydrofolate reductase-like"/>
    <property type="match status" value="1"/>
</dbReference>
<dbReference type="CDD" id="cd00209">
    <property type="entry name" value="DHFR"/>
    <property type="match status" value="1"/>
</dbReference>
<evidence type="ECO:0000256" key="5">
    <source>
        <dbReference type="ARBA" id="ARBA00022857"/>
    </source>
</evidence>
<dbReference type="RefSeq" id="WP_161741920.1">
    <property type="nucleotide sequence ID" value="NZ_JAAAMV010000002.1"/>
</dbReference>
<comment type="function">
    <text evidence="7">Key enzyme in folate metabolism. Catalyzes an essential reaction for de novo glycine and purine synthesis, and for DNA precursor synthesis.</text>
</comment>
<keyword evidence="5 7" id="KW-0521">NADP</keyword>
<dbReference type="PANTHER" id="PTHR48069">
    <property type="entry name" value="DIHYDROFOLATE REDUCTASE"/>
    <property type="match status" value="1"/>
</dbReference>
<dbReference type="NCBIfam" id="NF008037">
    <property type="entry name" value="PRK10769.1"/>
    <property type="match status" value="1"/>
</dbReference>
<evidence type="ECO:0000256" key="3">
    <source>
        <dbReference type="ARBA" id="ARBA00012856"/>
    </source>
</evidence>
<dbReference type="PIRSF" id="PIRSF000194">
    <property type="entry name" value="DHFR"/>
    <property type="match status" value="1"/>
</dbReference>
<dbReference type="InterPro" id="IPR001796">
    <property type="entry name" value="DHFR_dom"/>
</dbReference>
<keyword evidence="4 7" id="KW-0554">One-carbon metabolism</keyword>
<evidence type="ECO:0000256" key="2">
    <source>
        <dbReference type="ARBA" id="ARBA00009539"/>
    </source>
</evidence>
<comment type="similarity">
    <text evidence="2 7 8">Belongs to the dihydrofolate reductase family.</text>
</comment>
<comment type="catalytic activity">
    <reaction evidence="7">
        <text>(6S)-5,6,7,8-tetrahydrofolate + NADP(+) = 7,8-dihydrofolate + NADPH + H(+)</text>
        <dbReference type="Rhea" id="RHEA:15009"/>
        <dbReference type="ChEBI" id="CHEBI:15378"/>
        <dbReference type="ChEBI" id="CHEBI:57451"/>
        <dbReference type="ChEBI" id="CHEBI:57453"/>
        <dbReference type="ChEBI" id="CHEBI:57783"/>
        <dbReference type="ChEBI" id="CHEBI:58349"/>
        <dbReference type="EC" id="1.5.1.3"/>
    </reaction>
</comment>
<dbReference type="Pfam" id="PF00186">
    <property type="entry name" value="DHFR_1"/>
    <property type="match status" value="1"/>
</dbReference>
<dbReference type="InterPro" id="IPR024072">
    <property type="entry name" value="DHFR-like_dom_sf"/>
</dbReference>
<dbReference type="PRINTS" id="PR00070">
    <property type="entry name" value="DHFR"/>
</dbReference>
<sequence>MSMTMIAAMARDRVIGIDNAMPWHLPAEMAHFRRSTTGKTVIMGRKTFESFGGPLKNRRNVVLTRSETYAPEGAETVHSVEDAIASLGGEDELMIIGGAEIYEQFLPHADKLLLTEVEASVDGDTRFPDFDETEWRVENRDFHARDEKNAYDFTIVTYVRTKSAN</sequence>
<dbReference type="Proteomes" id="UP000665561">
    <property type="component" value="Unassembled WGS sequence"/>
</dbReference>
<evidence type="ECO:0000256" key="4">
    <source>
        <dbReference type="ARBA" id="ARBA00022563"/>
    </source>
</evidence>
<evidence type="ECO:0000256" key="6">
    <source>
        <dbReference type="ARBA" id="ARBA00023002"/>
    </source>
</evidence>
<evidence type="ECO:0000259" key="9">
    <source>
        <dbReference type="PROSITE" id="PS51330"/>
    </source>
</evidence>
<comment type="caution">
    <text evidence="10">The sequence shown here is derived from an EMBL/GenBank/DDBJ whole genome shotgun (WGS) entry which is preliminary data.</text>
</comment>
<proteinExistence type="inferred from homology"/>
<organism evidence="10 11">
    <name type="scientific">Paenibacillus glycinis</name>
    <dbReference type="NCBI Taxonomy" id="2697035"/>
    <lineage>
        <taxon>Bacteria</taxon>
        <taxon>Bacillati</taxon>
        <taxon>Bacillota</taxon>
        <taxon>Bacilli</taxon>
        <taxon>Bacillales</taxon>
        <taxon>Paenibacillaceae</taxon>
        <taxon>Paenibacillus</taxon>
    </lineage>
</organism>
<evidence type="ECO:0000256" key="1">
    <source>
        <dbReference type="ARBA" id="ARBA00004903"/>
    </source>
</evidence>
<keyword evidence="6 7" id="KW-0560">Oxidoreductase</keyword>
<gene>
    <name evidence="10" type="primary">folA</name>
    <name evidence="10" type="ORF">GT019_06180</name>
</gene>
<dbReference type="InterPro" id="IPR017925">
    <property type="entry name" value="DHFR_CS"/>
</dbReference>
<evidence type="ECO:0000313" key="10">
    <source>
        <dbReference type="EMBL" id="NBD23454.1"/>
    </source>
</evidence>